<evidence type="ECO:0000313" key="8">
    <source>
        <dbReference type="Proteomes" id="UP000176005"/>
    </source>
</evidence>
<proteinExistence type="inferred from homology"/>
<dbReference type="InterPro" id="IPR012951">
    <property type="entry name" value="BBE"/>
</dbReference>
<evidence type="ECO:0000256" key="4">
    <source>
        <dbReference type="ARBA" id="ARBA00022827"/>
    </source>
</evidence>
<dbReference type="PROSITE" id="PS51318">
    <property type="entry name" value="TAT"/>
    <property type="match status" value="1"/>
</dbReference>
<evidence type="ECO:0000256" key="3">
    <source>
        <dbReference type="ARBA" id="ARBA00022630"/>
    </source>
</evidence>
<dbReference type="InterPro" id="IPR006094">
    <property type="entry name" value="Oxid_FAD_bind_N"/>
</dbReference>
<keyword evidence="4" id="KW-0274">FAD</keyword>
<evidence type="ECO:0000256" key="5">
    <source>
        <dbReference type="ARBA" id="ARBA00023002"/>
    </source>
</evidence>
<evidence type="ECO:0000256" key="1">
    <source>
        <dbReference type="ARBA" id="ARBA00001974"/>
    </source>
</evidence>
<reference evidence="7 8" key="1">
    <citation type="journal article" date="2016" name="Front. Microbiol.">
        <title>Comparative Genomics Analysis of Streptomyces Species Reveals Their Adaptation to the Marine Environment and Their Diversity at the Genomic Level.</title>
        <authorList>
            <person name="Tian X."/>
            <person name="Zhang Z."/>
            <person name="Yang T."/>
            <person name="Chen M."/>
            <person name="Li J."/>
            <person name="Chen F."/>
            <person name="Yang J."/>
            <person name="Li W."/>
            <person name="Zhang B."/>
            <person name="Zhang Z."/>
            <person name="Wu J."/>
            <person name="Zhang C."/>
            <person name="Long L."/>
            <person name="Xiao J."/>
        </authorList>
    </citation>
    <scope>NUCLEOTIDE SEQUENCE [LARGE SCALE GENOMIC DNA]</scope>
    <source>
        <strain evidence="7 8">SCSIO 10429</strain>
    </source>
</reference>
<dbReference type="GO" id="GO:0071949">
    <property type="term" value="F:FAD binding"/>
    <property type="evidence" value="ECO:0007669"/>
    <property type="project" value="InterPro"/>
</dbReference>
<dbReference type="PROSITE" id="PS51387">
    <property type="entry name" value="FAD_PCMH"/>
    <property type="match status" value="1"/>
</dbReference>
<protein>
    <recommendedName>
        <fullName evidence="6">FAD-binding PCMH-type domain-containing protein</fullName>
    </recommendedName>
</protein>
<evidence type="ECO:0000313" key="7">
    <source>
        <dbReference type="EMBL" id="OEV08500.1"/>
    </source>
</evidence>
<dbReference type="Proteomes" id="UP000176005">
    <property type="component" value="Unassembled WGS sequence"/>
</dbReference>
<gene>
    <name evidence="7" type="ORF">AN218_26215</name>
</gene>
<feature type="domain" description="FAD-binding PCMH-type" evidence="6">
    <location>
        <begin position="75"/>
        <end position="244"/>
    </location>
</feature>
<comment type="caution">
    <text evidence="7">The sequence shown here is derived from an EMBL/GenBank/DDBJ whole genome shotgun (WGS) entry which is preliminary data.</text>
</comment>
<dbReference type="InterPro" id="IPR006311">
    <property type="entry name" value="TAT_signal"/>
</dbReference>
<sequence>MIARRSVLRAGAGAAGLGLVGATGPDAAGAGVPVGANGPRGKVPWDRLRDALHGDLVLSGEPSYAHARQLALAQFDGVGPQGVAYCVSARDVAGCLRFAQEHGLTTATRSGGHSYGGYSTTHGLIVDVSRMNRVRPGERSVRIGPGAQAVDAMSALAPHDLQIVSGLCPTVCPGGYLLGGGIGHQTRKFGLGSDRMVSAEVVLADGRIVRASADEEPDLFWALRGGGGGNFGIVTDFEVLPTRVPTMNNYTLAWKAEHFPEVAAAWQEWIGEADTDLAGSLGVMLDDSQPDAVPQVLVTGAHLGKAEALREALDALVSAVGSRPSDRQETGELPYAQAMMQTFGCAELSTEECHREGGSGGGRLPREQFVLDRNRLATQPLPDDAVKALFAAHTADRRTGQMRYLNFMALGGRANVPARTDTAYVHRDARLFVGYSVGLSAQHAGEEDRRAARAWIDHAFAVLTPHSSGEAYQNFIDPALECWESAYYAENYERLRRVRRRYDPSHFFTFPQAVA</sequence>
<dbReference type="InterPro" id="IPR016169">
    <property type="entry name" value="FAD-bd_PCMH_sub2"/>
</dbReference>
<dbReference type="Pfam" id="PF01565">
    <property type="entry name" value="FAD_binding_4"/>
    <property type="match status" value="1"/>
</dbReference>
<dbReference type="EMBL" id="LJGW01000419">
    <property type="protein sequence ID" value="OEV08500.1"/>
    <property type="molecule type" value="Genomic_DNA"/>
</dbReference>
<dbReference type="Gene3D" id="3.40.462.20">
    <property type="match status" value="1"/>
</dbReference>
<dbReference type="PANTHER" id="PTHR42973:SF39">
    <property type="entry name" value="FAD-BINDING PCMH-TYPE DOMAIN-CONTAINING PROTEIN"/>
    <property type="match status" value="1"/>
</dbReference>
<dbReference type="InterPro" id="IPR016166">
    <property type="entry name" value="FAD-bd_PCMH"/>
</dbReference>
<organism evidence="7 8">
    <name type="scientific">Streptomyces nanshensis</name>
    <dbReference type="NCBI Taxonomy" id="518642"/>
    <lineage>
        <taxon>Bacteria</taxon>
        <taxon>Bacillati</taxon>
        <taxon>Actinomycetota</taxon>
        <taxon>Actinomycetes</taxon>
        <taxon>Kitasatosporales</taxon>
        <taxon>Streptomycetaceae</taxon>
        <taxon>Streptomyces</taxon>
    </lineage>
</organism>
<evidence type="ECO:0000256" key="2">
    <source>
        <dbReference type="ARBA" id="ARBA00005466"/>
    </source>
</evidence>
<dbReference type="GO" id="GO:0016491">
    <property type="term" value="F:oxidoreductase activity"/>
    <property type="evidence" value="ECO:0007669"/>
    <property type="project" value="UniProtKB-KW"/>
</dbReference>
<dbReference type="SUPFAM" id="SSF56176">
    <property type="entry name" value="FAD-binding/transporter-associated domain-like"/>
    <property type="match status" value="1"/>
</dbReference>
<dbReference type="InterPro" id="IPR050416">
    <property type="entry name" value="FAD-linked_Oxidoreductase"/>
</dbReference>
<keyword evidence="3" id="KW-0285">Flavoprotein</keyword>
<comment type="cofactor">
    <cofactor evidence="1">
        <name>FAD</name>
        <dbReference type="ChEBI" id="CHEBI:57692"/>
    </cofactor>
</comment>
<dbReference type="Gene3D" id="3.30.43.10">
    <property type="entry name" value="Uridine Diphospho-n-acetylenolpyruvylglucosamine Reductase, domain 2"/>
    <property type="match status" value="1"/>
</dbReference>
<dbReference type="InterPro" id="IPR036318">
    <property type="entry name" value="FAD-bd_PCMH-like_sf"/>
</dbReference>
<dbReference type="InterPro" id="IPR016167">
    <property type="entry name" value="FAD-bd_PCMH_sub1"/>
</dbReference>
<dbReference type="PANTHER" id="PTHR42973">
    <property type="entry name" value="BINDING OXIDOREDUCTASE, PUTATIVE (AFU_ORTHOLOGUE AFUA_1G17690)-RELATED"/>
    <property type="match status" value="1"/>
</dbReference>
<keyword evidence="8" id="KW-1185">Reference proteome</keyword>
<dbReference type="AlphaFoldDB" id="A0A1E7KX70"/>
<comment type="similarity">
    <text evidence="2">Belongs to the oxygen-dependent FAD-linked oxidoreductase family.</text>
</comment>
<dbReference type="Gene3D" id="3.30.465.10">
    <property type="match status" value="1"/>
</dbReference>
<dbReference type="Pfam" id="PF08031">
    <property type="entry name" value="BBE"/>
    <property type="match status" value="1"/>
</dbReference>
<keyword evidence="5" id="KW-0560">Oxidoreductase</keyword>
<accession>A0A1E7KX70</accession>
<name>A0A1E7KX70_9ACTN</name>
<evidence type="ECO:0000259" key="6">
    <source>
        <dbReference type="PROSITE" id="PS51387"/>
    </source>
</evidence>